<evidence type="ECO:0000256" key="1">
    <source>
        <dbReference type="ARBA" id="ARBA00004651"/>
    </source>
</evidence>
<dbReference type="AlphaFoldDB" id="A0A5N3PCF2"/>
<dbReference type="RefSeq" id="WP_150943376.1">
    <property type="nucleotide sequence ID" value="NZ_VCMV01000013.1"/>
</dbReference>
<keyword evidence="3" id="KW-1003">Cell membrane</keyword>
<keyword evidence="4 9" id="KW-0812">Transmembrane</keyword>
<reference evidence="10 11" key="1">
    <citation type="journal article" date="2019" name="Microorganisms">
        <title>Genome Insights into the Novel Species Microvirga brassicacearum, a Rapeseed Endophyte with Biotechnological Potential.</title>
        <authorList>
            <person name="Jimenez-Gomez A."/>
            <person name="Saati-Santamaria Z."/>
            <person name="Igual J.M."/>
            <person name="Rivas R."/>
            <person name="Mateos P.F."/>
            <person name="Garcia-Fraile P."/>
        </authorList>
    </citation>
    <scope>NUCLEOTIDE SEQUENCE [LARGE SCALE GENOMIC DNA]</scope>
    <source>
        <strain evidence="10 11">CDVBN77</strain>
    </source>
</reference>
<dbReference type="Pfam" id="PF02653">
    <property type="entry name" value="BPD_transp_2"/>
    <property type="match status" value="1"/>
</dbReference>
<evidence type="ECO:0000256" key="3">
    <source>
        <dbReference type="ARBA" id="ARBA00022475"/>
    </source>
</evidence>
<dbReference type="EMBL" id="VCMV01000013">
    <property type="protein sequence ID" value="KAB0267383.1"/>
    <property type="molecule type" value="Genomic_DNA"/>
</dbReference>
<comment type="caution">
    <text evidence="10">The sequence shown here is derived from an EMBL/GenBank/DDBJ whole genome shotgun (WGS) entry which is preliminary data.</text>
</comment>
<proteinExistence type="inferred from homology"/>
<evidence type="ECO:0000256" key="4">
    <source>
        <dbReference type="ARBA" id="ARBA00022692"/>
    </source>
</evidence>
<dbReference type="GO" id="GO:0005886">
    <property type="term" value="C:plasma membrane"/>
    <property type="evidence" value="ECO:0007669"/>
    <property type="project" value="UniProtKB-SubCell"/>
</dbReference>
<dbReference type="GO" id="GO:0022857">
    <property type="term" value="F:transmembrane transporter activity"/>
    <property type="evidence" value="ECO:0007669"/>
    <property type="project" value="InterPro"/>
</dbReference>
<comment type="similarity">
    <text evidence="8">Belongs to the binding-protein-dependent transport system permease family. LivHM subfamily.</text>
</comment>
<keyword evidence="7 9" id="KW-0472">Membrane</keyword>
<evidence type="ECO:0000256" key="8">
    <source>
        <dbReference type="ARBA" id="ARBA00037998"/>
    </source>
</evidence>
<gene>
    <name evidence="10" type="ORF">FEZ63_08705</name>
</gene>
<feature type="transmembrane region" description="Helical" evidence="9">
    <location>
        <begin position="200"/>
        <end position="220"/>
    </location>
</feature>
<feature type="transmembrane region" description="Helical" evidence="9">
    <location>
        <begin position="232"/>
        <end position="259"/>
    </location>
</feature>
<dbReference type="PANTHER" id="PTHR11795:SF442">
    <property type="entry name" value="ABC TRANSPORTER ATP-BINDING PROTEIN"/>
    <property type="match status" value="1"/>
</dbReference>
<evidence type="ECO:0000256" key="7">
    <source>
        <dbReference type="ARBA" id="ARBA00023136"/>
    </source>
</evidence>
<dbReference type="PANTHER" id="PTHR11795">
    <property type="entry name" value="BRANCHED-CHAIN AMINO ACID TRANSPORT SYSTEM PERMEASE PROTEIN LIVH"/>
    <property type="match status" value="1"/>
</dbReference>
<keyword evidence="11" id="KW-1185">Reference proteome</keyword>
<evidence type="ECO:0000313" key="10">
    <source>
        <dbReference type="EMBL" id="KAB0267383.1"/>
    </source>
</evidence>
<feature type="transmembrane region" description="Helical" evidence="9">
    <location>
        <begin position="142"/>
        <end position="168"/>
    </location>
</feature>
<dbReference type="InterPro" id="IPR001851">
    <property type="entry name" value="ABC_transp_permease"/>
</dbReference>
<dbReference type="GO" id="GO:0006865">
    <property type="term" value="P:amino acid transport"/>
    <property type="evidence" value="ECO:0007669"/>
    <property type="project" value="UniProtKB-KW"/>
</dbReference>
<keyword evidence="2" id="KW-0813">Transport</keyword>
<feature type="transmembrane region" description="Helical" evidence="9">
    <location>
        <begin position="265"/>
        <end position="285"/>
    </location>
</feature>
<dbReference type="CDD" id="cd06582">
    <property type="entry name" value="TM_PBP1_LivH_like"/>
    <property type="match status" value="1"/>
</dbReference>
<dbReference type="OrthoDB" id="9807115at2"/>
<organism evidence="10 11">
    <name type="scientific">Microvirga brassicacearum</name>
    <dbReference type="NCBI Taxonomy" id="2580413"/>
    <lineage>
        <taxon>Bacteria</taxon>
        <taxon>Pseudomonadati</taxon>
        <taxon>Pseudomonadota</taxon>
        <taxon>Alphaproteobacteria</taxon>
        <taxon>Hyphomicrobiales</taxon>
        <taxon>Methylobacteriaceae</taxon>
        <taxon>Microvirga</taxon>
    </lineage>
</organism>
<feature type="transmembrane region" description="Helical" evidence="9">
    <location>
        <begin position="12"/>
        <end position="35"/>
    </location>
</feature>
<name>A0A5N3PCF2_9HYPH</name>
<dbReference type="InterPro" id="IPR052157">
    <property type="entry name" value="BCAA_transport_permease"/>
</dbReference>
<evidence type="ECO:0000256" key="2">
    <source>
        <dbReference type="ARBA" id="ARBA00022448"/>
    </source>
</evidence>
<feature type="transmembrane region" description="Helical" evidence="9">
    <location>
        <begin position="100"/>
        <end position="122"/>
    </location>
</feature>
<accession>A0A5N3PCF2</accession>
<evidence type="ECO:0000256" key="5">
    <source>
        <dbReference type="ARBA" id="ARBA00022970"/>
    </source>
</evidence>
<comment type="subcellular location">
    <subcellularLocation>
        <location evidence="1">Cell membrane</location>
        <topology evidence="1">Multi-pass membrane protein</topology>
    </subcellularLocation>
</comment>
<protein>
    <submittedName>
        <fullName evidence="10">Branched-chain amino acid ABC transporter permease</fullName>
    </submittedName>
</protein>
<feature type="transmembrane region" description="Helical" evidence="9">
    <location>
        <begin position="42"/>
        <end position="62"/>
    </location>
</feature>
<keyword evidence="6 9" id="KW-1133">Transmembrane helix</keyword>
<evidence type="ECO:0000256" key="9">
    <source>
        <dbReference type="SAM" id="Phobius"/>
    </source>
</evidence>
<dbReference type="Proteomes" id="UP000325684">
    <property type="component" value="Unassembled WGS sequence"/>
</dbReference>
<sequence>MSTIFGIPTPALYGQILIGLINGSFYALLSLGLAVIFGLLRVINFAHGAQYMLGAFAAYLLLEYAGIGYWPALIAAPLIVGASAIVVERTMLRRLYGLDPLYGLLLTFGLALIFEGAFRYWFGAAGKPFSPPSQLAGGVNLGFMFLPIYRGWVVIASLVICVGTWLLIEKTRLGAYLRAATENATLVQAFGVNVPQLLTLTYGLGAALAGLAGVLAAPVYQVSPLMGSNLIIIVFAVVVVGGMGSILGAIITGYMLGVLEGLTKVFYPEASSIVIFVVMAIVLLVRPAGLFGREE</sequence>
<evidence type="ECO:0000256" key="6">
    <source>
        <dbReference type="ARBA" id="ARBA00022989"/>
    </source>
</evidence>
<keyword evidence="5" id="KW-0029">Amino-acid transport</keyword>
<feature type="transmembrane region" description="Helical" evidence="9">
    <location>
        <begin position="68"/>
        <end position="88"/>
    </location>
</feature>
<evidence type="ECO:0000313" key="11">
    <source>
        <dbReference type="Proteomes" id="UP000325684"/>
    </source>
</evidence>